<sequence>MLGTYRSDEELRAAAVKRLKDKRDLKAHLLAYLMVNLLFVAIWAATTAGFFWPVFPLFGWGIGLVFHAWDVYSKPATPEQVAAEMDRLRR</sequence>
<accession>A0A4Q5J2D9</accession>
<name>A0A4Q5J2D9_9ACTN</name>
<evidence type="ECO:0000313" key="3">
    <source>
        <dbReference type="EMBL" id="RYU11659.1"/>
    </source>
</evidence>
<dbReference type="Pfam" id="PF13239">
    <property type="entry name" value="2TM"/>
    <property type="match status" value="1"/>
</dbReference>
<protein>
    <submittedName>
        <fullName evidence="3">2TM domain-containing protein</fullName>
    </submittedName>
</protein>
<organism evidence="3 4">
    <name type="scientific">Nocardioides iriomotensis</name>
    <dbReference type="NCBI Taxonomy" id="715784"/>
    <lineage>
        <taxon>Bacteria</taxon>
        <taxon>Bacillati</taxon>
        <taxon>Actinomycetota</taxon>
        <taxon>Actinomycetes</taxon>
        <taxon>Propionibacteriales</taxon>
        <taxon>Nocardioidaceae</taxon>
        <taxon>Nocardioides</taxon>
    </lineage>
</organism>
<dbReference type="OrthoDB" id="5145586at2"/>
<evidence type="ECO:0000313" key="4">
    <source>
        <dbReference type="Proteomes" id="UP000291189"/>
    </source>
</evidence>
<gene>
    <name evidence="3" type="ORF">ETU37_13060</name>
</gene>
<keyword evidence="1" id="KW-0472">Membrane</keyword>
<dbReference type="EMBL" id="SDPU01000023">
    <property type="protein sequence ID" value="RYU11659.1"/>
    <property type="molecule type" value="Genomic_DNA"/>
</dbReference>
<proteinExistence type="predicted"/>
<feature type="transmembrane region" description="Helical" evidence="1">
    <location>
        <begin position="27"/>
        <end position="44"/>
    </location>
</feature>
<feature type="transmembrane region" description="Helical" evidence="1">
    <location>
        <begin position="50"/>
        <end position="69"/>
    </location>
</feature>
<dbReference type="AlphaFoldDB" id="A0A4Q5J2D9"/>
<reference evidence="3 4" key="1">
    <citation type="submission" date="2019-01" db="EMBL/GenBank/DDBJ databases">
        <title>Nocardioides guangzhouensis sp. nov., an actinobacterium isolated from soil.</title>
        <authorList>
            <person name="Fu Y."/>
            <person name="Cai Y."/>
            <person name="Lin Z."/>
            <person name="Chen P."/>
        </authorList>
    </citation>
    <scope>NUCLEOTIDE SEQUENCE [LARGE SCALE GENOMIC DNA]</scope>
    <source>
        <strain evidence="3 4">NBRC 105384</strain>
    </source>
</reference>
<evidence type="ECO:0000259" key="2">
    <source>
        <dbReference type="Pfam" id="PF13239"/>
    </source>
</evidence>
<keyword evidence="4" id="KW-1185">Reference proteome</keyword>
<dbReference type="Proteomes" id="UP000291189">
    <property type="component" value="Unassembled WGS sequence"/>
</dbReference>
<comment type="caution">
    <text evidence="3">The sequence shown here is derived from an EMBL/GenBank/DDBJ whole genome shotgun (WGS) entry which is preliminary data.</text>
</comment>
<feature type="domain" description="2TM" evidence="2">
    <location>
        <begin position="15"/>
        <end position="74"/>
    </location>
</feature>
<keyword evidence="1" id="KW-0812">Transmembrane</keyword>
<dbReference type="InterPro" id="IPR025698">
    <property type="entry name" value="2TM_dom"/>
</dbReference>
<keyword evidence="1" id="KW-1133">Transmembrane helix</keyword>
<evidence type="ECO:0000256" key="1">
    <source>
        <dbReference type="SAM" id="Phobius"/>
    </source>
</evidence>